<evidence type="ECO:0008006" key="4">
    <source>
        <dbReference type="Google" id="ProtNLM"/>
    </source>
</evidence>
<reference evidence="2 3" key="1">
    <citation type="submission" date="2018-06" db="EMBL/GenBank/DDBJ databases">
        <title>A transcriptomic atlas of mushroom development highlights an independent origin of complex multicellularity.</title>
        <authorList>
            <consortium name="DOE Joint Genome Institute"/>
            <person name="Krizsan K."/>
            <person name="Almasi E."/>
            <person name="Merenyi Z."/>
            <person name="Sahu N."/>
            <person name="Viragh M."/>
            <person name="Koszo T."/>
            <person name="Mondo S."/>
            <person name="Kiss B."/>
            <person name="Balint B."/>
            <person name="Kues U."/>
            <person name="Barry K."/>
            <person name="Hegedus J.C."/>
            <person name="Henrissat B."/>
            <person name="Johnson J."/>
            <person name="Lipzen A."/>
            <person name="Ohm R."/>
            <person name="Nagy I."/>
            <person name="Pangilinan J."/>
            <person name="Yan J."/>
            <person name="Xiong Y."/>
            <person name="Grigoriev I.V."/>
            <person name="Hibbett D.S."/>
            <person name="Nagy L.G."/>
        </authorList>
    </citation>
    <scope>NUCLEOTIDE SEQUENCE [LARGE SCALE GENOMIC DNA]</scope>
    <source>
        <strain evidence="2 3">SZMC22713</strain>
    </source>
</reference>
<feature type="compositionally biased region" description="Gly residues" evidence="1">
    <location>
        <begin position="60"/>
        <end position="77"/>
    </location>
</feature>
<feature type="region of interest" description="Disordered" evidence="1">
    <location>
        <begin position="259"/>
        <end position="283"/>
    </location>
</feature>
<proteinExistence type="predicted"/>
<feature type="compositionally biased region" description="Polar residues" evidence="1">
    <location>
        <begin position="80"/>
        <end position="130"/>
    </location>
</feature>
<sequence>MLIYASKAGAPGGNYGQGNVGHHHHHHQHGGPGNVAGNTMGTGQQQMPGTQAGPGYTQNGVGGQGMDGVGAGAGYQQGGPKTTVQAAETETTGRGAGQYQQNDFANGQGTTGGVNPQGQFPASQANNTTAGLAHQGGINHAGLATGAAAAGTGAALGAGHSAAGTTTGVGSSTGTGIGATGGDGALNATHGLTSHHQATNQISAANSEHRQTAQTIGGKLQQAAGMLLSSDKMKADGLAREHGAKANNDIDEAQRLEQGAAAHRGAAVSHGAHPNQKNLGGGF</sequence>
<evidence type="ECO:0000313" key="3">
    <source>
        <dbReference type="Proteomes" id="UP000294933"/>
    </source>
</evidence>
<evidence type="ECO:0000256" key="1">
    <source>
        <dbReference type="SAM" id="MobiDB-lite"/>
    </source>
</evidence>
<protein>
    <recommendedName>
        <fullName evidence="4">CsbD-like domain-containing protein</fullName>
    </recommendedName>
</protein>
<feature type="compositionally biased region" description="Low complexity" evidence="1">
    <location>
        <begin position="35"/>
        <end position="55"/>
    </location>
</feature>
<dbReference type="Proteomes" id="UP000294933">
    <property type="component" value="Unassembled WGS sequence"/>
</dbReference>
<dbReference type="EMBL" id="ML170164">
    <property type="protein sequence ID" value="TDL25113.1"/>
    <property type="molecule type" value="Genomic_DNA"/>
</dbReference>
<organism evidence="2 3">
    <name type="scientific">Rickenella mellea</name>
    <dbReference type="NCBI Taxonomy" id="50990"/>
    <lineage>
        <taxon>Eukaryota</taxon>
        <taxon>Fungi</taxon>
        <taxon>Dikarya</taxon>
        <taxon>Basidiomycota</taxon>
        <taxon>Agaricomycotina</taxon>
        <taxon>Agaricomycetes</taxon>
        <taxon>Hymenochaetales</taxon>
        <taxon>Rickenellaceae</taxon>
        <taxon>Rickenella</taxon>
    </lineage>
</organism>
<dbReference type="OrthoDB" id="2590620at2759"/>
<keyword evidence="3" id="KW-1185">Reference proteome</keyword>
<dbReference type="AlphaFoldDB" id="A0A4Y7QBS1"/>
<evidence type="ECO:0000313" key="2">
    <source>
        <dbReference type="EMBL" id="TDL25113.1"/>
    </source>
</evidence>
<dbReference type="VEuPathDB" id="FungiDB:BD410DRAFT_889052"/>
<gene>
    <name evidence="2" type="ORF">BD410DRAFT_889052</name>
</gene>
<feature type="region of interest" description="Disordered" evidence="1">
    <location>
        <begin position="14"/>
        <end position="133"/>
    </location>
</feature>
<name>A0A4Y7QBS1_9AGAM</name>
<accession>A0A4Y7QBS1</accession>